<sequence length="388" mass="42298">MPDPANAAPRERDDADDHDTKGNGAGGSRVLAATMTGFARTLRAAGVGADHQRTQGMLRALRHLDAADREQVYWAGRLTLCAGPDDIPRYDRCFAAYFGGERARPSRGAPPVTIVRHTVTPGGPDGGEGADGHATPATASRTEVLRTRDVSRVTPAELAEIHRLMALLRVPRERRRSRRFTPAHRGRLDVGRTVKETLRQGGEPARLRRMTHRTRPRRVVLLADVSGSMAPYADTLLRFAHALVRSEPRATEVYSVGTRLTRVTAELRHRDPGAAMREVSRVIPDWSGGTRLGEELKEFLDGGSAARGAVVVIASDGWERGDPALLGAQMARLSRLARRVVWVNPHKGREGYQPLTGGMRAALPYVDAFVAGHSLAAFQELAERLSHA</sequence>
<dbReference type="Pfam" id="PF05762">
    <property type="entry name" value="VWA_CoxE"/>
    <property type="match status" value="1"/>
</dbReference>
<dbReference type="SUPFAM" id="SSF53300">
    <property type="entry name" value="vWA-like"/>
    <property type="match status" value="1"/>
</dbReference>
<evidence type="ECO:0000313" key="2">
    <source>
        <dbReference type="EMBL" id="MBB6474546.1"/>
    </source>
</evidence>
<name>A0A7X0M936_9ACTN</name>
<comment type="caution">
    <text evidence="2">The sequence shown here is derived from an EMBL/GenBank/DDBJ whole genome shotgun (WGS) entry which is preliminary data.</text>
</comment>
<dbReference type="Proteomes" id="UP000555564">
    <property type="component" value="Unassembled WGS sequence"/>
</dbReference>
<evidence type="ECO:0000313" key="3">
    <source>
        <dbReference type="Proteomes" id="UP000555564"/>
    </source>
</evidence>
<evidence type="ECO:0008006" key="4">
    <source>
        <dbReference type="Google" id="ProtNLM"/>
    </source>
</evidence>
<dbReference type="InterPro" id="IPR036465">
    <property type="entry name" value="vWFA_dom_sf"/>
</dbReference>
<dbReference type="EMBL" id="JACHIU010000001">
    <property type="protein sequence ID" value="MBB6474546.1"/>
    <property type="molecule type" value="Genomic_DNA"/>
</dbReference>
<feature type="compositionally biased region" description="Basic and acidic residues" evidence="1">
    <location>
        <begin position="9"/>
        <end position="21"/>
    </location>
</feature>
<protein>
    <recommendedName>
        <fullName evidence="4">VWA domain-containing protein</fullName>
    </recommendedName>
</protein>
<dbReference type="AlphaFoldDB" id="A0A7X0M936"/>
<dbReference type="PIRSF" id="PIRSF010256">
    <property type="entry name" value="CoxE_vWa"/>
    <property type="match status" value="1"/>
</dbReference>
<accession>A0A7X0M936</accession>
<dbReference type="InterPro" id="IPR008912">
    <property type="entry name" value="Uncharacterised_CoxE"/>
</dbReference>
<dbReference type="CDD" id="cd00198">
    <property type="entry name" value="vWFA"/>
    <property type="match status" value="1"/>
</dbReference>
<proteinExistence type="predicted"/>
<keyword evidence="3" id="KW-1185">Reference proteome</keyword>
<evidence type="ECO:0000256" key="1">
    <source>
        <dbReference type="SAM" id="MobiDB-lite"/>
    </source>
</evidence>
<dbReference type="InterPro" id="IPR011195">
    <property type="entry name" value="UCP010256"/>
</dbReference>
<dbReference type="PANTHER" id="PTHR39338">
    <property type="entry name" value="BLL5662 PROTEIN-RELATED"/>
    <property type="match status" value="1"/>
</dbReference>
<feature type="region of interest" description="Disordered" evidence="1">
    <location>
        <begin position="1"/>
        <end position="29"/>
    </location>
</feature>
<feature type="region of interest" description="Disordered" evidence="1">
    <location>
        <begin position="119"/>
        <end position="139"/>
    </location>
</feature>
<dbReference type="PANTHER" id="PTHR39338:SF6">
    <property type="entry name" value="BLL5662 PROTEIN"/>
    <property type="match status" value="1"/>
</dbReference>
<organism evidence="2 3">
    <name type="scientific">Sphaerisporangium rubeum</name>
    <dbReference type="NCBI Taxonomy" id="321317"/>
    <lineage>
        <taxon>Bacteria</taxon>
        <taxon>Bacillati</taxon>
        <taxon>Actinomycetota</taxon>
        <taxon>Actinomycetes</taxon>
        <taxon>Streptosporangiales</taxon>
        <taxon>Streptosporangiaceae</taxon>
        <taxon>Sphaerisporangium</taxon>
    </lineage>
</organism>
<reference evidence="2 3" key="1">
    <citation type="submission" date="2020-08" db="EMBL/GenBank/DDBJ databases">
        <title>Sequencing the genomes of 1000 actinobacteria strains.</title>
        <authorList>
            <person name="Klenk H.-P."/>
        </authorList>
    </citation>
    <scope>NUCLEOTIDE SEQUENCE [LARGE SCALE GENOMIC DNA]</scope>
    <source>
        <strain evidence="2 3">DSM 44936</strain>
    </source>
</reference>
<gene>
    <name evidence="2" type="ORF">BJ992_003977</name>
</gene>
<dbReference type="RefSeq" id="WP_343072766.1">
    <property type="nucleotide sequence ID" value="NZ_BAAALO010000092.1"/>
</dbReference>